<proteinExistence type="predicted"/>
<feature type="compositionally biased region" description="Low complexity" evidence="1">
    <location>
        <begin position="76"/>
        <end position="85"/>
    </location>
</feature>
<evidence type="ECO:0000313" key="3">
    <source>
        <dbReference type="Proteomes" id="UP001153269"/>
    </source>
</evidence>
<gene>
    <name evidence="2" type="ORF">PLEPLA_LOCUS43247</name>
</gene>
<organism evidence="2 3">
    <name type="scientific">Pleuronectes platessa</name>
    <name type="common">European plaice</name>
    <dbReference type="NCBI Taxonomy" id="8262"/>
    <lineage>
        <taxon>Eukaryota</taxon>
        <taxon>Metazoa</taxon>
        <taxon>Chordata</taxon>
        <taxon>Craniata</taxon>
        <taxon>Vertebrata</taxon>
        <taxon>Euteleostomi</taxon>
        <taxon>Actinopterygii</taxon>
        <taxon>Neopterygii</taxon>
        <taxon>Teleostei</taxon>
        <taxon>Neoteleostei</taxon>
        <taxon>Acanthomorphata</taxon>
        <taxon>Carangaria</taxon>
        <taxon>Pleuronectiformes</taxon>
        <taxon>Pleuronectoidei</taxon>
        <taxon>Pleuronectidae</taxon>
        <taxon>Pleuronectes</taxon>
    </lineage>
</organism>
<protein>
    <submittedName>
        <fullName evidence="2">Uncharacterized protein</fullName>
    </submittedName>
</protein>
<evidence type="ECO:0000313" key="2">
    <source>
        <dbReference type="EMBL" id="CAB1455471.1"/>
    </source>
</evidence>
<name>A0A9N7VW43_PLEPL</name>
<reference evidence="2" key="1">
    <citation type="submission" date="2020-03" db="EMBL/GenBank/DDBJ databases">
        <authorList>
            <person name="Weist P."/>
        </authorList>
    </citation>
    <scope>NUCLEOTIDE SEQUENCE</scope>
</reference>
<feature type="region of interest" description="Disordered" evidence="1">
    <location>
        <begin position="73"/>
        <end position="123"/>
    </location>
</feature>
<comment type="caution">
    <text evidence="2">The sequence shown here is derived from an EMBL/GenBank/DDBJ whole genome shotgun (WGS) entry which is preliminary data.</text>
</comment>
<accession>A0A9N7VW43</accession>
<dbReference type="EMBL" id="CADEAL010004257">
    <property type="protein sequence ID" value="CAB1455471.1"/>
    <property type="molecule type" value="Genomic_DNA"/>
</dbReference>
<keyword evidence="3" id="KW-1185">Reference proteome</keyword>
<dbReference type="Proteomes" id="UP001153269">
    <property type="component" value="Unassembled WGS sequence"/>
</dbReference>
<sequence>MKMQQDEEIPELLVIRAECPASCCSTGSAPRSLHFYFLSESARCTDSEVLYEAAVESTAESLESVLRATGGDPLRRCSSGSSTSHSRPRKNSTCNIMGPHAAPRPRPLHTECLSGSRPSDRKADTLRSARTALREARLGFTRAAFRSAGLGFKRSTLRGRVSYSHLLQSVPG</sequence>
<dbReference type="AlphaFoldDB" id="A0A9N7VW43"/>
<evidence type="ECO:0000256" key="1">
    <source>
        <dbReference type="SAM" id="MobiDB-lite"/>
    </source>
</evidence>